<dbReference type="PANTHER" id="PTHR11941">
    <property type="entry name" value="ENOYL-COA HYDRATASE-RELATED"/>
    <property type="match status" value="1"/>
</dbReference>
<dbReference type="SUPFAM" id="SSF52096">
    <property type="entry name" value="ClpP/crotonase"/>
    <property type="match status" value="1"/>
</dbReference>
<dbReference type="PATRIC" id="fig|479117.4.peg.1556"/>
<dbReference type="GO" id="GO:0006635">
    <property type="term" value="P:fatty acid beta-oxidation"/>
    <property type="evidence" value="ECO:0007669"/>
    <property type="project" value="TreeGrafter"/>
</dbReference>
<evidence type="ECO:0000313" key="1">
    <source>
        <dbReference type="EMBL" id="KXZ58521.1"/>
    </source>
</evidence>
<keyword evidence="2" id="KW-1185">Reference proteome</keyword>
<dbReference type="EC" id="4.2.1.17" evidence="1"/>
<accession>A0A150H912</accession>
<dbReference type="CDD" id="cd06558">
    <property type="entry name" value="crotonase-like"/>
    <property type="match status" value="1"/>
</dbReference>
<dbReference type="AlphaFoldDB" id="A0A150H912"/>
<reference evidence="1 2" key="1">
    <citation type="submission" date="2016-01" db="EMBL/GenBank/DDBJ databases">
        <title>Use of Whole Genome Sequencing to ascertain that Brevibacterium massiliense (Roux, Raoult 2009) is a later heterotypic synonym of Brevibacterium ravenspurgense (Mages 2008).</title>
        <authorList>
            <person name="Bernier A.-M."/>
            <person name="Burdz T."/>
            <person name="Huynh C."/>
            <person name="Pachecho A.L."/>
            <person name="Wiebe D."/>
            <person name="Bonner C."/>
            <person name="Bernard K."/>
        </authorList>
    </citation>
    <scope>NUCLEOTIDE SEQUENCE [LARGE SCALE GENOMIC DNA]</scope>
    <source>
        <strain evidence="1 2">CCUG56047</strain>
    </source>
</reference>
<dbReference type="RefSeq" id="WP_062022045.1">
    <property type="nucleotide sequence ID" value="NZ_LQQC01000010.1"/>
</dbReference>
<organism evidence="1 2">
    <name type="scientific">Brevibacterium ravenspurgense</name>
    <dbReference type="NCBI Taxonomy" id="479117"/>
    <lineage>
        <taxon>Bacteria</taxon>
        <taxon>Bacillati</taxon>
        <taxon>Actinomycetota</taxon>
        <taxon>Actinomycetes</taxon>
        <taxon>Micrococcales</taxon>
        <taxon>Brevibacteriaceae</taxon>
        <taxon>Brevibacterium</taxon>
    </lineage>
</organism>
<sequence>MTGQQPTPAEIPLVDGFEYGVEDGIATLTISRPEKRNALSREMWLALPEILPAIDADPNVSVLIITGAGGHFSAGSDINDLNVPLHEFWNTNANAEAAIENVDIPTIAAIEGNCVGGGTEIAAACDVRIAKPGSIYGVTAGRLGLVYPPGPTRRLAAVLGESFARYILLTADIVDFDRMNNLGFFHEVSDDPLATAIEKAKTIAGRSALSQTAAKRILRGEDLTAAEGSWLAESYSSEISRGQEAFFERRRPDFTISRTDFPD</sequence>
<comment type="caution">
    <text evidence="1">The sequence shown here is derived from an EMBL/GenBank/DDBJ whole genome shotgun (WGS) entry which is preliminary data.</text>
</comment>
<protein>
    <submittedName>
        <fullName evidence="1">2,3-dehydroadipyl-CoA hydratase</fullName>
        <ecNumber evidence="1">4.2.1.17</ecNumber>
    </submittedName>
</protein>
<keyword evidence="1" id="KW-0456">Lyase</keyword>
<dbReference type="Pfam" id="PF00378">
    <property type="entry name" value="ECH_1"/>
    <property type="match status" value="1"/>
</dbReference>
<dbReference type="InterPro" id="IPR001753">
    <property type="entry name" value="Enoyl-CoA_hydra/iso"/>
</dbReference>
<name>A0A150H912_9MICO</name>
<evidence type="ECO:0000313" key="2">
    <source>
        <dbReference type="Proteomes" id="UP000243589"/>
    </source>
</evidence>
<dbReference type="GO" id="GO:0004300">
    <property type="term" value="F:enoyl-CoA hydratase activity"/>
    <property type="evidence" value="ECO:0007669"/>
    <property type="project" value="UniProtKB-EC"/>
</dbReference>
<dbReference type="InterPro" id="IPR029045">
    <property type="entry name" value="ClpP/crotonase-like_dom_sf"/>
</dbReference>
<dbReference type="Proteomes" id="UP000243589">
    <property type="component" value="Unassembled WGS sequence"/>
</dbReference>
<dbReference type="EMBL" id="LQQC01000010">
    <property type="protein sequence ID" value="KXZ58521.1"/>
    <property type="molecule type" value="Genomic_DNA"/>
</dbReference>
<proteinExistence type="predicted"/>
<dbReference type="PANTHER" id="PTHR11941:SF127">
    <property type="entry name" value="ENOYL-COA HYDRATASE ECHA18 (ENOYL HYDRASE) (UNSATURATED ACYL-COA HYDRATASE) (CROTONASE)-RELATED"/>
    <property type="match status" value="1"/>
</dbReference>
<gene>
    <name evidence="1" type="primary">paaF_2</name>
    <name evidence="1" type="ORF">Bravens_01570</name>
</gene>
<dbReference type="Gene3D" id="3.90.226.10">
    <property type="entry name" value="2-enoyl-CoA Hydratase, Chain A, domain 1"/>
    <property type="match status" value="1"/>
</dbReference>